<dbReference type="STRING" id="62324.A0A1Y9HDR2"/>
<organism evidence="3">
    <name type="scientific">Anopheles funestus</name>
    <name type="common">African malaria mosquito</name>
    <dbReference type="NCBI Taxonomy" id="62324"/>
    <lineage>
        <taxon>Eukaryota</taxon>
        <taxon>Metazoa</taxon>
        <taxon>Ecdysozoa</taxon>
        <taxon>Arthropoda</taxon>
        <taxon>Hexapoda</taxon>
        <taxon>Insecta</taxon>
        <taxon>Pterygota</taxon>
        <taxon>Neoptera</taxon>
        <taxon>Endopterygota</taxon>
        <taxon>Diptera</taxon>
        <taxon>Nematocera</taxon>
        <taxon>Culicoidea</taxon>
        <taxon>Culicidae</taxon>
        <taxon>Anophelinae</taxon>
        <taxon>Anopheles</taxon>
    </lineage>
</organism>
<accession>A0A1Y9HDR2</accession>
<feature type="compositionally biased region" description="Polar residues" evidence="2">
    <location>
        <begin position="296"/>
        <end position="325"/>
    </location>
</feature>
<dbReference type="InterPro" id="IPR026682">
    <property type="entry name" value="AKT1S1"/>
</dbReference>
<evidence type="ECO:0000313" key="3">
    <source>
        <dbReference type="EnsemblMetazoa" id="AFUN016389-PA"/>
    </source>
</evidence>
<reference evidence="3" key="1">
    <citation type="submission" date="2020-05" db="UniProtKB">
        <authorList>
            <consortium name="EnsemblMetazoa"/>
        </authorList>
    </citation>
    <scope>IDENTIFICATION</scope>
    <source>
        <strain evidence="3">FUMOZ</strain>
    </source>
</reference>
<feature type="compositionally biased region" description="Acidic residues" evidence="2">
    <location>
        <begin position="456"/>
        <end position="469"/>
    </location>
</feature>
<feature type="region of interest" description="Disordered" evidence="2">
    <location>
        <begin position="442"/>
        <end position="469"/>
    </location>
</feature>
<feature type="compositionally biased region" description="Polar residues" evidence="2">
    <location>
        <begin position="335"/>
        <end position="344"/>
    </location>
</feature>
<evidence type="ECO:0000256" key="1">
    <source>
        <dbReference type="SAM" id="Coils"/>
    </source>
</evidence>
<feature type="coiled-coil region" evidence="1">
    <location>
        <begin position="191"/>
        <end position="219"/>
    </location>
</feature>
<dbReference type="GO" id="GO:0032007">
    <property type="term" value="P:negative regulation of TOR signaling"/>
    <property type="evidence" value="ECO:0007669"/>
    <property type="project" value="InterPro"/>
</dbReference>
<dbReference type="EnsemblMetazoa" id="AFUN016389-RA">
    <property type="protein sequence ID" value="AFUN016389-PA"/>
    <property type="gene ID" value="AFUN016389"/>
</dbReference>
<dbReference type="GO" id="GO:0048011">
    <property type="term" value="P:neurotrophin TRK receptor signaling pathway"/>
    <property type="evidence" value="ECO:0007669"/>
    <property type="project" value="InterPro"/>
</dbReference>
<dbReference type="AlphaFoldDB" id="A0A1Y9HDR2"/>
<dbReference type="PANTHER" id="PTHR21844:SF2">
    <property type="entry name" value="PROLINE-RICH AKT1 SUBSTRATE 1"/>
    <property type="match status" value="1"/>
</dbReference>
<feature type="compositionally biased region" description="Low complexity" evidence="2">
    <location>
        <begin position="345"/>
        <end position="360"/>
    </location>
</feature>
<dbReference type="VEuPathDB" id="VectorBase:AFUN016389"/>
<proteinExistence type="predicted"/>
<evidence type="ECO:0000256" key="2">
    <source>
        <dbReference type="SAM" id="MobiDB-lite"/>
    </source>
</evidence>
<sequence>MFACPCLNVSIAVNDESTVPSSTTATDPGPVTLKSEISLPRPPAAVIAGLAEGKSRELASFFQESVGPLQDASVTMQLTMMLKTISCDGWNVCKCLNCGSVTFARDTTNPATVLINGTLALTADEINRRKRQENYSPAFRIVLDRRAADFRGFYRKDQCRSLFTAAANTLDSTNDQNELLVSLRAFMLAETQSANERIARVTQELNEQLSNVRDRAEQDYLFLAQTFVPELLASNASGEQHGTGTNNTTTTSPSVVEKALQPLLTNLGTPVPANPADVADSHLETPPATPECMPMSTGNSPPSIVNGNGTSVSPDQNAGSVSNGADATHGFKPATDNQRAPMQLSNSAANTINNNTTNSNQGAISKPPTQQQQQQQQHSMSTNLFANHGNTLGAATTVPGLAGSVGNLTGATHRFNSNVHQRQQQPPPQLQQTMFDSDCMFDIDGMENDKTPPPDDISDEEQSDYDDIPENNNRAEGGIFIPRHQYGRQTSSVAKSLPISMPKMMPPYRMNEDDLDEMAEDTVDIAASIKALAKSVHGEAVFGDLPRRQIQKFTSQI</sequence>
<dbReference type="GO" id="GO:0005737">
    <property type="term" value="C:cytoplasm"/>
    <property type="evidence" value="ECO:0007669"/>
    <property type="project" value="TreeGrafter"/>
</dbReference>
<dbReference type="PANTHER" id="PTHR21844">
    <property type="entry name" value="AKT1 SUBSTRATE 1 PROTEIN"/>
    <property type="match status" value="1"/>
</dbReference>
<dbReference type="VEuPathDB" id="VectorBase:AFUN2_007404"/>
<feature type="region of interest" description="Disordered" evidence="2">
    <location>
        <begin position="268"/>
        <end position="379"/>
    </location>
</feature>
<keyword evidence="1" id="KW-0175">Coiled coil</keyword>
<protein>
    <submittedName>
        <fullName evidence="3">Uncharacterized protein</fullName>
    </submittedName>
</protein>
<name>A0A1Y9HDR2_ANOFN</name>